<organism evidence="1 2">
    <name type="scientific">Pseudomonas hunanensis</name>
    <dbReference type="NCBI Taxonomy" id="1247546"/>
    <lineage>
        <taxon>Bacteria</taxon>
        <taxon>Pseudomonadati</taxon>
        <taxon>Pseudomonadota</taxon>
        <taxon>Gammaproteobacteria</taxon>
        <taxon>Pseudomonadales</taxon>
        <taxon>Pseudomonadaceae</taxon>
        <taxon>Pseudomonas</taxon>
    </lineage>
</organism>
<keyword evidence="2" id="KW-1185">Reference proteome</keyword>
<dbReference type="Proteomes" id="UP001259587">
    <property type="component" value="Unassembled WGS sequence"/>
</dbReference>
<protein>
    <submittedName>
        <fullName evidence="1">HPt (Histidine-containing phosphotransfer) domain-containing protein</fullName>
    </submittedName>
</protein>
<accession>A0ACC6K477</accession>
<reference evidence="1" key="1">
    <citation type="submission" date="2023-07" db="EMBL/GenBank/DDBJ databases">
        <title>Sorghum-associated microbial communities from plants grown in Nebraska, USA.</title>
        <authorList>
            <person name="Schachtman D."/>
        </authorList>
    </citation>
    <scope>NUCLEOTIDE SEQUENCE</scope>
    <source>
        <strain evidence="1">BE56</strain>
    </source>
</reference>
<proteinExistence type="predicted"/>
<sequence>MSPSQREAADTGSEQVMDVHIDYKVLSDLQEVMEGGYQQLLETFLEDSERRLSQLHGARDAAELGMAAHSFKGSSSNMGAVGLAALCQQLEDRVRQSSLYGIEDLITRIDQEYRAVQCFYRGECERVSTG</sequence>
<evidence type="ECO:0000313" key="1">
    <source>
        <dbReference type="EMBL" id="MDR6713207.1"/>
    </source>
</evidence>
<evidence type="ECO:0000313" key="2">
    <source>
        <dbReference type="Proteomes" id="UP001259587"/>
    </source>
</evidence>
<dbReference type="EMBL" id="JAVDTH010000015">
    <property type="protein sequence ID" value="MDR6713207.1"/>
    <property type="molecule type" value="Genomic_DNA"/>
</dbReference>
<gene>
    <name evidence="1" type="ORF">J2W83_002810</name>
</gene>
<name>A0ACC6K477_9PSED</name>
<comment type="caution">
    <text evidence="1">The sequence shown here is derived from an EMBL/GenBank/DDBJ whole genome shotgun (WGS) entry which is preliminary data.</text>
</comment>